<reference evidence="2" key="1">
    <citation type="journal article" date="2019" name="Int. J. Syst. Evol. Microbiol.">
        <title>The Global Catalogue of Microorganisms (GCM) 10K type strain sequencing project: providing services to taxonomists for standard genome sequencing and annotation.</title>
        <authorList>
            <consortium name="The Broad Institute Genomics Platform"/>
            <consortium name="The Broad Institute Genome Sequencing Center for Infectious Disease"/>
            <person name="Wu L."/>
            <person name="Ma J."/>
        </authorList>
    </citation>
    <scope>NUCLEOTIDE SEQUENCE [LARGE SCALE GENOMIC DNA]</scope>
    <source>
        <strain evidence="2">JCM 16908</strain>
    </source>
</reference>
<keyword evidence="2" id="KW-1185">Reference proteome</keyword>
<gene>
    <name evidence="1" type="ORF">GCM10022226_32490</name>
</gene>
<organism evidence="1 2">
    <name type="scientific">Sphaerisporangium flaviroseum</name>
    <dbReference type="NCBI Taxonomy" id="509199"/>
    <lineage>
        <taxon>Bacteria</taxon>
        <taxon>Bacillati</taxon>
        <taxon>Actinomycetota</taxon>
        <taxon>Actinomycetes</taxon>
        <taxon>Streptosporangiales</taxon>
        <taxon>Streptosporangiaceae</taxon>
        <taxon>Sphaerisporangium</taxon>
    </lineage>
</organism>
<evidence type="ECO:0000313" key="2">
    <source>
        <dbReference type="Proteomes" id="UP001500888"/>
    </source>
</evidence>
<name>A0ABP7I6Y0_9ACTN</name>
<accession>A0ABP7I6Y0</accession>
<comment type="caution">
    <text evidence="1">The sequence shown here is derived from an EMBL/GenBank/DDBJ whole genome shotgun (WGS) entry which is preliminary data.</text>
</comment>
<dbReference type="Proteomes" id="UP001500888">
    <property type="component" value="Unassembled WGS sequence"/>
</dbReference>
<evidence type="ECO:0000313" key="1">
    <source>
        <dbReference type="EMBL" id="GAA3809647.1"/>
    </source>
</evidence>
<sequence>MTPPLATAATTACEVQLDGVPLPMTRVGREVSTARASTGTNARPLGLPGAGTAWVASDPTFALPRAALPAGGWAAAPQAGTAIPDSSEVTSTRPRVSRTGRCYCDTTGHMGGFRPFNGAMP</sequence>
<dbReference type="EMBL" id="BAAAZR010000007">
    <property type="protein sequence ID" value="GAA3809647.1"/>
    <property type="molecule type" value="Genomic_DNA"/>
</dbReference>
<protein>
    <submittedName>
        <fullName evidence="1">Uncharacterized protein</fullName>
    </submittedName>
</protein>
<proteinExistence type="predicted"/>